<keyword evidence="1" id="KW-0472">Membrane</keyword>
<dbReference type="SUPFAM" id="SSF53448">
    <property type="entry name" value="Nucleotide-diphospho-sugar transferases"/>
    <property type="match status" value="1"/>
</dbReference>
<dbReference type="Gene3D" id="3.90.550.10">
    <property type="entry name" value="Spore Coat Polysaccharide Biosynthesis Protein SpsA, Chain A"/>
    <property type="match status" value="1"/>
</dbReference>
<gene>
    <name evidence="3" type="ORF">AVDCRST_MAG20-431</name>
</gene>
<feature type="transmembrane region" description="Helical" evidence="1">
    <location>
        <begin position="319"/>
        <end position="340"/>
    </location>
</feature>
<reference evidence="3" key="1">
    <citation type="submission" date="2020-02" db="EMBL/GenBank/DDBJ databases">
        <authorList>
            <person name="Meier V. D."/>
        </authorList>
    </citation>
    <scope>NUCLEOTIDE SEQUENCE</scope>
    <source>
        <strain evidence="3">AVDCRST_MAG20</strain>
    </source>
</reference>
<feature type="domain" description="Glycosyltransferase 2-like" evidence="2">
    <location>
        <begin position="35"/>
        <end position="134"/>
    </location>
</feature>
<dbReference type="AlphaFoldDB" id="A0A6J4H960"/>
<dbReference type="InterPro" id="IPR029044">
    <property type="entry name" value="Nucleotide-diphossugar_trans"/>
</dbReference>
<organism evidence="3">
    <name type="scientific">uncultured Acidimicrobiales bacterium</name>
    <dbReference type="NCBI Taxonomy" id="310071"/>
    <lineage>
        <taxon>Bacteria</taxon>
        <taxon>Bacillati</taxon>
        <taxon>Actinomycetota</taxon>
        <taxon>Acidimicrobiia</taxon>
        <taxon>Acidimicrobiales</taxon>
        <taxon>environmental samples</taxon>
    </lineage>
</organism>
<keyword evidence="1" id="KW-0812">Transmembrane</keyword>
<dbReference type="InterPro" id="IPR001173">
    <property type="entry name" value="Glyco_trans_2-like"/>
</dbReference>
<sequence>MRDLVVFAALWTLGWGLLWRVPTPGPARARGPAVSVVVPARDEAVNLPHLLASLVPQLRPGDEVVVVDDHSQDATAEVAAAGGATVVPAPPLPAGWAGKQWACHTGAVVAVNDLLVFLDADTRIAPGGLARIAAAGAASGLTSIQPYHLVPRWPERLAAFFNIVGMMGSLVCTPLGSRLRPRGVFGPCLATTTGDYWRAGGHEAARSGVLDDVALAAAYRRAGLPVRVYGGRGTIDFRMYPGGLPELVGGFTKNMAAGARAVRPSAAMAVAGWVAACAAPLVLALRLPGPLAALCYLAVAVQVGVHLRRLGSFGPVVALAYPVALVVFLAVFVRSLLATYGRGRVSWKGRSLPTR</sequence>
<dbReference type="EMBL" id="CADCSY010000020">
    <property type="protein sequence ID" value="CAA9217186.1"/>
    <property type="molecule type" value="Genomic_DNA"/>
</dbReference>
<accession>A0A6J4H960</accession>
<keyword evidence="1" id="KW-1133">Transmembrane helix</keyword>
<evidence type="ECO:0000313" key="3">
    <source>
        <dbReference type="EMBL" id="CAA9217186.1"/>
    </source>
</evidence>
<dbReference type="PANTHER" id="PTHR43646">
    <property type="entry name" value="GLYCOSYLTRANSFERASE"/>
    <property type="match status" value="1"/>
</dbReference>
<dbReference type="PANTHER" id="PTHR43646:SF3">
    <property type="entry name" value="SLR1566 PROTEIN"/>
    <property type="match status" value="1"/>
</dbReference>
<evidence type="ECO:0000259" key="2">
    <source>
        <dbReference type="Pfam" id="PF00535"/>
    </source>
</evidence>
<name>A0A6J4H960_9ACTN</name>
<proteinExistence type="predicted"/>
<evidence type="ECO:0000256" key="1">
    <source>
        <dbReference type="SAM" id="Phobius"/>
    </source>
</evidence>
<protein>
    <recommendedName>
        <fullName evidence="2">Glycosyltransferase 2-like domain-containing protein</fullName>
    </recommendedName>
</protein>
<dbReference type="Pfam" id="PF00535">
    <property type="entry name" value="Glycos_transf_2"/>
    <property type="match status" value="1"/>
</dbReference>